<feature type="region of interest" description="Disordered" evidence="1">
    <location>
        <begin position="1"/>
        <end position="82"/>
    </location>
</feature>
<feature type="compositionally biased region" description="Basic residues" evidence="1">
    <location>
        <begin position="1"/>
        <end position="11"/>
    </location>
</feature>
<comment type="caution">
    <text evidence="2">The sequence shown here is derived from an EMBL/GenBank/DDBJ whole genome shotgun (WGS) entry which is preliminary data.</text>
</comment>
<accession>A0A2P6N3H9</accession>
<proteinExistence type="predicted"/>
<gene>
    <name evidence="2" type="ORF">PROFUN_13519</name>
</gene>
<feature type="compositionally biased region" description="Basic and acidic residues" evidence="1">
    <location>
        <begin position="391"/>
        <end position="410"/>
    </location>
</feature>
<feature type="region of interest" description="Disordered" evidence="1">
    <location>
        <begin position="372"/>
        <end position="410"/>
    </location>
</feature>
<organism evidence="2 3">
    <name type="scientific">Planoprotostelium fungivorum</name>
    <dbReference type="NCBI Taxonomy" id="1890364"/>
    <lineage>
        <taxon>Eukaryota</taxon>
        <taxon>Amoebozoa</taxon>
        <taxon>Evosea</taxon>
        <taxon>Variosea</taxon>
        <taxon>Cavosteliida</taxon>
        <taxon>Cavosteliaceae</taxon>
        <taxon>Planoprotostelium</taxon>
    </lineage>
</organism>
<dbReference type="EMBL" id="MDYQ01000219">
    <property type="protein sequence ID" value="PRP78501.1"/>
    <property type="molecule type" value="Genomic_DNA"/>
</dbReference>
<evidence type="ECO:0000256" key="1">
    <source>
        <dbReference type="SAM" id="MobiDB-lite"/>
    </source>
</evidence>
<keyword evidence="3" id="KW-1185">Reference proteome</keyword>
<sequence>MRGIRSTKRDKHKDMRGAEEPQRTDKETLETRFCKPPRSIERSGDTLFHKKIPPDPLLSNERKDENLYSHPDKDDTSEPPEDVEVVKDLPLIDQHFDLMGWVILSWHHERNHKSHPIQIFHSTVELRDSIASLGQNEYGDIISSVSSPQPSTVAVREGYCLLLDELHLAPTALQTLHHPDPSHLSNNTDQSIETKKKAAQNVGNIIITNSIAEVRAINSKALGSLIQGTGEDNSLDLSPGCWTTSSRRWFRSNISVKVVKKTKRPVRICVRHLELIPFTSNFFTQICDKKKTDEKNSWFGFDRGTRSWPLSSFITMYPQGRRSECTQGTQAPPRQPHENHVQPSSKADSVTTAAEATERLTSLILRAHPAKMRLHQGHSEPNKGPTNLKPPRSEEEKGTEEEKREFVPVDSDRRKVRQKRLFDAQHPVSFECLITVNVAVLAITLSDIIHSCLAKITHIVSLRKFRQIRSYSHKTYLACCTIRYPSFAKYGNSCVTHLSDETNQVFQEVEDESLALSEVMSVSRHCSDDVTVLGFVRITLGQSSDSRPAWTAAPQKPTTETKETKSRDPLASIGTAHVYLKTYSTIHTSVVYHAAPKTKPAPQHTIVVGKELSLQRDDSVVRLRITASVMELYASTFKEAAVNVAMKVAKEAARIAVVFLNYWTSC</sequence>
<feature type="compositionally biased region" description="Basic and acidic residues" evidence="1">
    <location>
        <begin position="60"/>
        <end position="76"/>
    </location>
</feature>
<feature type="compositionally biased region" description="Basic and acidic residues" evidence="1">
    <location>
        <begin position="12"/>
        <end position="48"/>
    </location>
</feature>
<dbReference type="AlphaFoldDB" id="A0A2P6N3H9"/>
<reference evidence="2 3" key="1">
    <citation type="journal article" date="2018" name="Genome Biol. Evol.">
        <title>Multiple Roots of Fruiting Body Formation in Amoebozoa.</title>
        <authorList>
            <person name="Hillmann F."/>
            <person name="Forbes G."/>
            <person name="Novohradska S."/>
            <person name="Ferling I."/>
            <person name="Riege K."/>
            <person name="Groth M."/>
            <person name="Westermann M."/>
            <person name="Marz M."/>
            <person name="Spaller T."/>
            <person name="Winckler T."/>
            <person name="Schaap P."/>
            <person name="Glockner G."/>
        </authorList>
    </citation>
    <scope>NUCLEOTIDE SEQUENCE [LARGE SCALE GENOMIC DNA]</scope>
    <source>
        <strain evidence="2 3">Jena</strain>
    </source>
</reference>
<name>A0A2P6N3H9_9EUKA</name>
<evidence type="ECO:0000313" key="2">
    <source>
        <dbReference type="EMBL" id="PRP78501.1"/>
    </source>
</evidence>
<dbReference type="Proteomes" id="UP000241769">
    <property type="component" value="Unassembled WGS sequence"/>
</dbReference>
<feature type="region of interest" description="Disordered" evidence="1">
    <location>
        <begin position="322"/>
        <end position="353"/>
    </location>
</feature>
<dbReference type="InParanoid" id="A0A2P6N3H9"/>
<protein>
    <submittedName>
        <fullName evidence="2">Uncharacterized protein</fullName>
    </submittedName>
</protein>
<feature type="region of interest" description="Disordered" evidence="1">
    <location>
        <begin position="545"/>
        <end position="567"/>
    </location>
</feature>
<feature type="compositionally biased region" description="Polar residues" evidence="1">
    <location>
        <begin position="341"/>
        <end position="353"/>
    </location>
</feature>
<evidence type="ECO:0000313" key="3">
    <source>
        <dbReference type="Proteomes" id="UP000241769"/>
    </source>
</evidence>